<dbReference type="PROSITE" id="PS01011">
    <property type="entry name" value="FOLYLPOLYGLU_SYNT_1"/>
    <property type="match status" value="1"/>
</dbReference>
<sequence>MPIIPKQITLGGVAIEQAQLLVLGGGVTGRSVASTLSKMGALVSIYDENEASEFDFPRISIAELATIDWAAAVVSPGWKPSHPVIADLRNREITLLNEIDIAWEIKQQVAPNQKWLAITGTNGKTSTVELTESILKAAGINAFACGNVGTPVIDAVTSDSKYEYLVLELSSFQLHWSESAEFVACGILNIAPDHIDWHGSMSEYAKAKLDLLSRSVTAILNGDDPMVVEGSTHWQGRKIFYTLQTPKPGEIGLVENLLVDRAFVADPMEAAMFCELAEVQPTAPHTVSNSLAAAGLARSIGVSHEVIREAIKSFKPGRHRIELVLESNGIRWIDDSKATNPHAAQASVMAELSVVWIAGGLAKGAEMGDLIKQVGARLRGVVLIGTDRELFASELTRDFPNVPIVRVDPKNDHDRTSTDNDFMNRVVSEAARLSKSGDAVLLAPACASMDQFVSYSDRGDRFAKSVREIVGKNVNAG</sequence>
<dbReference type="InterPro" id="IPR013221">
    <property type="entry name" value="Mur_ligase_cen"/>
</dbReference>
<evidence type="ECO:0000256" key="3">
    <source>
        <dbReference type="ARBA" id="ARBA00022490"/>
    </source>
</evidence>
<dbReference type="SUPFAM" id="SSF51984">
    <property type="entry name" value="MurCD N-terminal domain"/>
    <property type="match status" value="1"/>
</dbReference>
<evidence type="ECO:0000256" key="8">
    <source>
        <dbReference type="ARBA" id="ARBA00023306"/>
    </source>
</evidence>
<keyword evidence="8" id="KW-0131">Cell cycle</keyword>
<evidence type="ECO:0000256" key="5">
    <source>
        <dbReference type="ARBA" id="ARBA00022618"/>
    </source>
</evidence>
<name>A0A6J6GXX2_9ZZZZ</name>
<dbReference type="PANTHER" id="PTHR43692">
    <property type="entry name" value="UDP-N-ACETYLMURAMOYLALANINE--D-GLUTAMATE LIGASE"/>
    <property type="match status" value="1"/>
</dbReference>
<dbReference type="InterPro" id="IPR036615">
    <property type="entry name" value="Mur_ligase_C_dom_sf"/>
</dbReference>
<comment type="subcellular location">
    <subcellularLocation>
        <location evidence="1">Cytoplasm</location>
    </subcellularLocation>
</comment>
<evidence type="ECO:0000259" key="9">
    <source>
        <dbReference type="Pfam" id="PF01262"/>
    </source>
</evidence>
<evidence type="ECO:0000256" key="4">
    <source>
        <dbReference type="ARBA" id="ARBA00022598"/>
    </source>
</evidence>
<dbReference type="NCBIfam" id="TIGR01087">
    <property type="entry name" value="murD"/>
    <property type="match status" value="1"/>
</dbReference>
<protein>
    <submittedName>
        <fullName evidence="12">Unannotated protein</fullName>
    </submittedName>
</protein>
<dbReference type="HAMAP" id="MF_00639">
    <property type="entry name" value="MurD"/>
    <property type="match status" value="1"/>
</dbReference>
<evidence type="ECO:0000259" key="10">
    <source>
        <dbReference type="Pfam" id="PF02875"/>
    </source>
</evidence>
<dbReference type="GO" id="GO:0004326">
    <property type="term" value="F:tetrahydrofolylpolyglutamate synthase activity"/>
    <property type="evidence" value="ECO:0007669"/>
    <property type="project" value="InterPro"/>
</dbReference>
<organism evidence="12">
    <name type="scientific">freshwater metagenome</name>
    <dbReference type="NCBI Taxonomy" id="449393"/>
    <lineage>
        <taxon>unclassified sequences</taxon>
        <taxon>metagenomes</taxon>
        <taxon>ecological metagenomes</taxon>
    </lineage>
</organism>
<dbReference type="InterPro" id="IPR018109">
    <property type="entry name" value="Folylpolyglutamate_synth_CS"/>
</dbReference>
<dbReference type="GO" id="GO:0008764">
    <property type="term" value="F:UDP-N-acetylmuramoylalanine-D-glutamate ligase activity"/>
    <property type="evidence" value="ECO:0007669"/>
    <property type="project" value="UniProtKB-EC"/>
</dbReference>
<dbReference type="SUPFAM" id="SSF53244">
    <property type="entry name" value="MurD-like peptide ligases, peptide-binding domain"/>
    <property type="match status" value="1"/>
</dbReference>
<evidence type="ECO:0000256" key="6">
    <source>
        <dbReference type="ARBA" id="ARBA00022741"/>
    </source>
</evidence>
<dbReference type="Gene3D" id="3.90.190.20">
    <property type="entry name" value="Mur ligase, C-terminal domain"/>
    <property type="match status" value="1"/>
</dbReference>
<feature type="domain" description="Alanine dehydrogenase/pyridine nucleotide transhydrogenase NAD(H)-binding" evidence="9">
    <location>
        <begin position="7"/>
        <end position="58"/>
    </location>
</feature>
<dbReference type="GO" id="GO:0051301">
    <property type="term" value="P:cell division"/>
    <property type="evidence" value="ECO:0007669"/>
    <property type="project" value="UniProtKB-KW"/>
</dbReference>
<comment type="pathway">
    <text evidence="2">Cell wall biogenesis; peptidoglycan biosynthesis.</text>
</comment>
<dbReference type="InterPro" id="IPR036565">
    <property type="entry name" value="Mur-like_cat_sf"/>
</dbReference>
<dbReference type="GO" id="GO:0005524">
    <property type="term" value="F:ATP binding"/>
    <property type="evidence" value="ECO:0007669"/>
    <property type="project" value="UniProtKB-KW"/>
</dbReference>
<keyword evidence="6" id="KW-0547">Nucleotide-binding</keyword>
<dbReference type="Pfam" id="PF01262">
    <property type="entry name" value="AlaDh_PNT_C"/>
    <property type="match status" value="1"/>
</dbReference>
<dbReference type="PANTHER" id="PTHR43692:SF1">
    <property type="entry name" value="UDP-N-ACETYLMURAMOYLALANINE--D-GLUTAMATE LIGASE"/>
    <property type="match status" value="1"/>
</dbReference>
<dbReference type="InterPro" id="IPR007698">
    <property type="entry name" value="AlaDH/PNT_NAD(H)-bd"/>
</dbReference>
<keyword evidence="4" id="KW-0436">Ligase</keyword>
<dbReference type="Pfam" id="PF08245">
    <property type="entry name" value="Mur_ligase_M"/>
    <property type="match status" value="1"/>
</dbReference>
<dbReference type="GO" id="GO:0005737">
    <property type="term" value="C:cytoplasm"/>
    <property type="evidence" value="ECO:0007669"/>
    <property type="project" value="UniProtKB-SubCell"/>
</dbReference>
<accession>A0A6J6GXX2</accession>
<keyword evidence="3" id="KW-0963">Cytoplasm</keyword>
<evidence type="ECO:0000256" key="7">
    <source>
        <dbReference type="ARBA" id="ARBA00022840"/>
    </source>
</evidence>
<dbReference type="InterPro" id="IPR004101">
    <property type="entry name" value="Mur_ligase_C"/>
</dbReference>
<keyword evidence="7" id="KW-0067">ATP-binding</keyword>
<evidence type="ECO:0000259" key="11">
    <source>
        <dbReference type="Pfam" id="PF08245"/>
    </source>
</evidence>
<reference evidence="12" key="1">
    <citation type="submission" date="2020-05" db="EMBL/GenBank/DDBJ databases">
        <authorList>
            <person name="Chiriac C."/>
            <person name="Salcher M."/>
            <person name="Ghai R."/>
            <person name="Kavagutti S V."/>
        </authorList>
    </citation>
    <scope>NUCLEOTIDE SEQUENCE</scope>
</reference>
<dbReference type="InterPro" id="IPR005762">
    <property type="entry name" value="MurD"/>
</dbReference>
<proteinExistence type="inferred from homology"/>
<evidence type="ECO:0000256" key="1">
    <source>
        <dbReference type="ARBA" id="ARBA00004496"/>
    </source>
</evidence>
<dbReference type="GO" id="GO:0009252">
    <property type="term" value="P:peptidoglycan biosynthetic process"/>
    <property type="evidence" value="ECO:0007669"/>
    <property type="project" value="UniProtKB-UniPathway"/>
</dbReference>
<dbReference type="Gene3D" id="3.40.1190.10">
    <property type="entry name" value="Mur-like, catalytic domain"/>
    <property type="match status" value="1"/>
</dbReference>
<evidence type="ECO:0000313" key="12">
    <source>
        <dbReference type="EMBL" id="CAB4601438.1"/>
    </source>
</evidence>
<dbReference type="GO" id="GO:0008360">
    <property type="term" value="P:regulation of cell shape"/>
    <property type="evidence" value="ECO:0007669"/>
    <property type="project" value="InterPro"/>
</dbReference>
<dbReference type="Pfam" id="PF02875">
    <property type="entry name" value="Mur_ligase_C"/>
    <property type="match status" value="1"/>
</dbReference>
<evidence type="ECO:0000256" key="2">
    <source>
        <dbReference type="ARBA" id="ARBA00004752"/>
    </source>
</evidence>
<dbReference type="SUPFAM" id="SSF53623">
    <property type="entry name" value="MurD-like peptide ligases, catalytic domain"/>
    <property type="match status" value="1"/>
</dbReference>
<dbReference type="AlphaFoldDB" id="A0A6J6GXX2"/>
<gene>
    <name evidence="12" type="ORF">UFOPK1852_00087</name>
</gene>
<dbReference type="EMBL" id="CAEZUS010000006">
    <property type="protein sequence ID" value="CAB4601438.1"/>
    <property type="molecule type" value="Genomic_DNA"/>
</dbReference>
<dbReference type="UniPathway" id="UPA00219"/>
<dbReference type="Gene3D" id="3.40.50.720">
    <property type="entry name" value="NAD(P)-binding Rossmann-like Domain"/>
    <property type="match status" value="1"/>
</dbReference>
<feature type="domain" description="Mur ligase central" evidence="11">
    <location>
        <begin position="118"/>
        <end position="296"/>
    </location>
</feature>
<keyword evidence="5" id="KW-0132">Cell division</keyword>
<feature type="domain" description="Mur ligase C-terminal" evidence="10">
    <location>
        <begin position="319"/>
        <end position="446"/>
    </location>
</feature>